<organism evidence="1 2">
    <name type="scientific">Corchorus olitorius</name>
    <dbReference type="NCBI Taxonomy" id="93759"/>
    <lineage>
        <taxon>Eukaryota</taxon>
        <taxon>Viridiplantae</taxon>
        <taxon>Streptophyta</taxon>
        <taxon>Embryophyta</taxon>
        <taxon>Tracheophyta</taxon>
        <taxon>Spermatophyta</taxon>
        <taxon>Magnoliopsida</taxon>
        <taxon>eudicotyledons</taxon>
        <taxon>Gunneridae</taxon>
        <taxon>Pentapetalae</taxon>
        <taxon>rosids</taxon>
        <taxon>malvids</taxon>
        <taxon>Malvales</taxon>
        <taxon>Malvaceae</taxon>
        <taxon>Grewioideae</taxon>
        <taxon>Apeibeae</taxon>
        <taxon>Corchorus</taxon>
    </lineage>
</organism>
<comment type="caution">
    <text evidence="1">The sequence shown here is derived from an EMBL/GenBank/DDBJ whole genome shotgun (WGS) entry which is preliminary data.</text>
</comment>
<sequence length="33" mass="4055">MFSCCVRVSLLSRGKGSWRLWRERVDAQREWKK</sequence>
<name>A0A1R3GEA0_9ROSI</name>
<reference evidence="2" key="1">
    <citation type="submission" date="2013-09" db="EMBL/GenBank/DDBJ databases">
        <title>Corchorus olitorius genome sequencing.</title>
        <authorList>
            <person name="Alam M."/>
            <person name="Haque M.S."/>
            <person name="Islam M.S."/>
            <person name="Emdad E.M."/>
            <person name="Islam M.M."/>
            <person name="Ahmed B."/>
            <person name="Halim A."/>
            <person name="Hossen Q.M.M."/>
            <person name="Hossain M.Z."/>
            <person name="Ahmed R."/>
            <person name="Khan M.M."/>
            <person name="Islam R."/>
            <person name="Rashid M.M."/>
            <person name="Khan S.A."/>
            <person name="Rahman M.S."/>
            <person name="Alam M."/>
            <person name="Yahiya A.S."/>
            <person name="Khan M.S."/>
            <person name="Azam M.S."/>
            <person name="Haque T."/>
            <person name="Lashkar M.Z.H."/>
            <person name="Akhand A.I."/>
            <person name="Morshed G."/>
            <person name="Roy S."/>
            <person name="Uddin K.S."/>
            <person name="Rabeya T."/>
            <person name="Hossain A.S."/>
            <person name="Chowdhury A."/>
            <person name="Snigdha A.R."/>
            <person name="Mortoza M.S."/>
            <person name="Matin S.A."/>
            <person name="Hoque S.M.E."/>
            <person name="Islam M.K."/>
            <person name="Roy D.K."/>
            <person name="Haider R."/>
            <person name="Moosa M.M."/>
            <person name="Elias S.M."/>
            <person name="Hasan A.M."/>
            <person name="Jahan S."/>
            <person name="Shafiuddin M."/>
            <person name="Mahmood N."/>
            <person name="Shommy N.S."/>
        </authorList>
    </citation>
    <scope>NUCLEOTIDE SEQUENCE [LARGE SCALE GENOMIC DNA]</scope>
    <source>
        <strain evidence="2">cv. O-4</strain>
    </source>
</reference>
<protein>
    <submittedName>
        <fullName evidence="1">Uncharacterized protein</fullName>
    </submittedName>
</protein>
<dbReference type="EMBL" id="AWUE01022758">
    <property type="protein sequence ID" value="OMO56409.1"/>
    <property type="molecule type" value="Genomic_DNA"/>
</dbReference>
<accession>A0A1R3GEA0</accession>
<dbReference type="AlphaFoldDB" id="A0A1R3GEA0"/>
<gene>
    <name evidence="1" type="ORF">COLO4_35647</name>
</gene>
<evidence type="ECO:0000313" key="2">
    <source>
        <dbReference type="Proteomes" id="UP000187203"/>
    </source>
</evidence>
<keyword evidence="2" id="KW-1185">Reference proteome</keyword>
<proteinExistence type="predicted"/>
<evidence type="ECO:0000313" key="1">
    <source>
        <dbReference type="EMBL" id="OMO56409.1"/>
    </source>
</evidence>
<dbReference type="Proteomes" id="UP000187203">
    <property type="component" value="Unassembled WGS sequence"/>
</dbReference>